<organism evidence="5 6">
    <name type="scientific">Candidatus Iainarchaeum sp</name>
    <dbReference type="NCBI Taxonomy" id="3101447"/>
    <lineage>
        <taxon>Archaea</taxon>
        <taxon>Candidatus Iainarchaeota</taxon>
        <taxon>Candidatus Iainarchaeia</taxon>
        <taxon>Candidatus Iainarchaeales</taxon>
        <taxon>Candidatus Iainarchaeaceae</taxon>
        <taxon>Candidatus Iainarchaeum</taxon>
    </lineage>
</organism>
<sequence length="409" mass="46294">MKIGIFSDTHLGFEEKGERSFDCFDNLHQAIELCLEGKVDLMVLPGDIFHIPMPSHNTLFNSIKSFSTAKKGSSSVKLFLEKDNEKKEINFSGVPILAIHGNHEYRGKETKTALDVLDLSGLVVYFHAGMISAEKENEKTCIFGLGAVPEKQALEVLNYWNPKPKENACNLLLFHQGFKEFMALDDEMIATLSLDDLPKGFDLIINGHLHWRNEQKLGETTFLLPGSTVSTSIKQLETEKPKGVCFYDTQEKEITFKPFPKQRKMFYHKVKFDDADSDKVLQECKNILSADLSEQHELNPLIRLNIKGTLKKGLSSADVNLTEIMEEFSSKAILSVSKNFSNNSFKRKISELREMQKSKLSLASVGFEVLEKNLKETDFGNEIELKKLFDLLAESNIDEAMNLVAKKKE</sequence>
<evidence type="ECO:0000313" key="6">
    <source>
        <dbReference type="Proteomes" id="UP000226712"/>
    </source>
</evidence>
<evidence type="ECO:0000313" key="5">
    <source>
        <dbReference type="EMBL" id="MAG18141.1"/>
    </source>
</evidence>
<dbReference type="PANTHER" id="PTHR30337:SF0">
    <property type="entry name" value="NUCLEASE SBCCD SUBUNIT D"/>
    <property type="match status" value="1"/>
</dbReference>
<dbReference type="GO" id="GO:0004527">
    <property type="term" value="F:exonuclease activity"/>
    <property type="evidence" value="ECO:0007669"/>
    <property type="project" value="UniProtKB-KW"/>
</dbReference>
<dbReference type="InterPro" id="IPR041796">
    <property type="entry name" value="Mre11_N"/>
</dbReference>
<dbReference type="Pfam" id="PF00149">
    <property type="entry name" value="Metallophos"/>
    <property type="match status" value="1"/>
</dbReference>
<proteinExistence type="predicted"/>
<gene>
    <name evidence="5" type="ORF">CL944_01570</name>
</gene>
<dbReference type="InterPro" id="IPR050535">
    <property type="entry name" value="DNA_Repair-Maintenance_Comp"/>
</dbReference>
<keyword evidence="1" id="KW-0540">Nuclease</keyword>
<dbReference type="InterPro" id="IPR029052">
    <property type="entry name" value="Metallo-depent_PP-like"/>
</dbReference>
<evidence type="ECO:0000256" key="2">
    <source>
        <dbReference type="ARBA" id="ARBA00022801"/>
    </source>
</evidence>
<comment type="caution">
    <text evidence="5">The sequence shown here is derived from an EMBL/GenBank/DDBJ whole genome shotgun (WGS) entry which is preliminary data.</text>
</comment>
<feature type="domain" description="Calcineurin-like phosphoesterase" evidence="4">
    <location>
        <begin position="1"/>
        <end position="211"/>
    </location>
</feature>
<evidence type="ECO:0000259" key="4">
    <source>
        <dbReference type="Pfam" id="PF00149"/>
    </source>
</evidence>
<dbReference type="EMBL" id="NZBD01000009">
    <property type="protein sequence ID" value="MAG18141.1"/>
    <property type="molecule type" value="Genomic_DNA"/>
</dbReference>
<evidence type="ECO:0000256" key="3">
    <source>
        <dbReference type="ARBA" id="ARBA00022839"/>
    </source>
</evidence>
<evidence type="ECO:0000256" key="1">
    <source>
        <dbReference type="ARBA" id="ARBA00022722"/>
    </source>
</evidence>
<dbReference type="SUPFAM" id="SSF56300">
    <property type="entry name" value="Metallo-dependent phosphatases"/>
    <property type="match status" value="1"/>
</dbReference>
<name>A0A2D6LPN1_9ARCH</name>
<reference evidence="6" key="1">
    <citation type="submission" date="2017-09" db="EMBL/GenBank/DDBJ databases">
        <title>The Reconstruction of 2,631 Draft Metagenome-Assembled Genomes from the Global Oceans.</title>
        <authorList>
            <person name="Tully B.J."/>
            <person name="Graham E.D."/>
            <person name="Heidelberg J.F."/>
        </authorList>
    </citation>
    <scope>NUCLEOTIDE SEQUENCE [LARGE SCALE GENOMIC DNA]</scope>
</reference>
<dbReference type="Proteomes" id="UP000226712">
    <property type="component" value="Unassembled WGS sequence"/>
</dbReference>
<protein>
    <recommendedName>
        <fullName evidence="4">Calcineurin-like phosphoesterase domain-containing protein</fullName>
    </recommendedName>
</protein>
<keyword evidence="3" id="KW-0269">Exonuclease</keyword>
<dbReference type="InterPro" id="IPR004843">
    <property type="entry name" value="Calcineurin-like_PHP"/>
</dbReference>
<dbReference type="CDD" id="cd00840">
    <property type="entry name" value="MPP_Mre11_N"/>
    <property type="match status" value="1"/>
</dbReference>
<accession>A0A2D6LPN1</accession>
<keyword evidence="2" id="KW-0378">Hydrolase</keyword>
<dbReference type="Gene3D" id="3.60.21.10">
    <property type="match status" value="1"/>
</dbReference>
<dbReference type="AlphaFoldDB" id="A0A2D6LPN1"/>
<dbReference type="PANTHER" id="PTHR30337">
    <property type="entry name" value="COMPONENT OF ATP-DEPENDENT DSDNA EXONUCLEASE"/>
    <property type="match status" value="1"/>
</dbReference>